<keyword evidence="1" id="KW-1133">Transmembrane helix</keyword>
<dbReference type="EMBL" id="BGPR01004466">
    <property type="protein sequence ID" value="GBM99941.1"/>
    <property type="molecule type" value="Genomic_DNA"/>
</dbReference>
<evidence type="ECO:0000313" key="3">
    <source>
        <dbReference type="Proteomes" id="UP000499080"/>
    </source>
</evidence>
<evidence type="ECO:0000313" key="2">
    <source>
        <dbReference type="EMBL" id="GBM99941.1"/>
    </source>
</evidence>
<keyword evidence="3" id="KW-1185">Reference proteome</keyword>
<dbReference type="Proteomes" id="UP000499080">
    <property type="component" value="Unassembled WGS sequence"/>
</dbReference>
<accession>A0A4Y2KC60</accession>
<gene>
    <name evidence="2" type="ORF">AVEN_163371_1</name>
</gene>
<reference evidence="2 3" key="1">
    <citation type="journal article" date="2019" name="Sci. Rep.">
        <title>Orb-weaving spider Araneus ventricosus genome elucidates the spidroin gene catalogue.</title>
        <authorList>
            <person name="Kono N."/>
            <person name="Nakamura H."/>
            <person name="Ohtoshi R."/>
            <person name="Moran D.A.P."/>
            <person name="Shinohara A."/>
            <person name="Yoshida Y."/>
            <person name="Fujiwara M."/>
            <person name="Mori M."/>
            <person name="Tomita M."/>
            <person name="Arakawa K."/>
        </authorList>
    </citation>
    <scope>NUCLEOTIDE SEQUENCE [LARGE SCALE GENOMIC DNA]</scope>
</reference>
<sequence length="180" mass="20337">MTTDGDARPGISILSERATRDGNFAGRYLWQLRQSTFHQKYPNDAISSLHRMSGHSAPHRPNHSLFSRCILILDSQNENKLLPTTSSHLPKPALTARGKRTTPHVQRKTLLLILYPTFPYFSLSFLLASLVSLTPRNAKKNSSPTPQIHQPLVKTISRVLQSPKKVLEVSKRHQKLQPPH</sequence>
<proteinExistence type="predicted"/>
<name>A0A4Y2KC60_ARAVE</name>
<keyword evidence="1" id="KW-0472">Membrane</keyword>
<protein>
    <submittedName>
        <fullName evidence="2">Uncharacterized protein</fullName>
    </submittedName>
</protein>
<evidence type="ECO:0000256" key="1">
    <source>
        <dbReference type="SAM" id="Phobius"/>
    </source>
</evidence>
<keyword evidence="1" id="KW-0812">Transmembrane</keyword>
<feature type="transmembrane region" description="Helical" evidence="1">
    <location>
        <begin position="109"/>
        <end position="133"/>
    </location>
</feature>
<organism evidence="2 3">
    <name type="scientific">Araneus ventricosus</name>
    <name type="common">Orbweaver spider</name>
    <name type="synonym">Epeira ventricosa</name>
    <dbReference type="NCBI Taxonomy" id="182803"/>
    <lineage>
        <taxon>Eukaryota</taxon>
        <taxon>Metazoa</taxon>
        <taxon>Ecdysozoa</taxon>
        <taxon>Arthropoda</taxon>
        <taxon>Chelicerata</taxon>
        <taxon>Arachnida</taxon>
        <taxon>Araneae</taxon>
        <taxon>Araneomorphae</taxon>
        <taxon>Entelegynae</taxon>
        <taxon>Araneoidea</taxon>
        <taxon>Araneidae</taxon>
        <taxon>Araneus</taxon>
    </lineage>
</organism>
<dbReference type="AlphaFoldDB" id="A0A4Y2KC60"/>
<comment type="caution">
    <text evidence="2">The sequence shown here is derived from an EMBL/GenBank/DDBJ whole genome shotgun (WGS) entry which is preliminary data.</text>
</comment>